<name>A0ABW7YGK9_STRCE</name>
<gene>
    <name evidence="1" type="ORF">ACIA8P_44420</name>
</gene>
<dbReference type="InterPro" id="IPR018727">
    <property type="entry name" value="DUF2267"/>
</dbReference>
<evidence type="ECO:0000313" key="2">
    <source>
        <dbReference type="Proteomes" id="UP001612415"/>
    </source>
</evidence>
<dbReference type="RefSeq" id="WP_398662336.1">
    <property type="nucleotide sequence ID" value="NZ_JBITDC010000030.1"/>
</dbReference>
<reference evidence="1 2" key="1">
    <citation type="submission" date="2024-10" db="EMBL/GenBank/DDBJ databases">
        <title>The Natural Products Discovery Center: Release of the First 8490 Sequenced Strains for Exploring Actinobacteria Biosynthetic Diversity.</title>
        <authorList>
            <person name="Kalkreuter E."/>
            <person name="Kautsar S.A."/>
            <person name="Yang D."/>
            <person name="Bader C.D."/>
            <person name="Teijaro C.N."/>
            <person name="Fluegel L."/>
            <person name="Davis C.M."/>
            <person name="Simpson J.R."/>
            <person name="Lauterbach L."/>
            <person name="Steele A.D."/>
            <person name="Gui C."/>
            <person name="Meng S."/>
            <person name="Li G."/>
            <person name="Viehrig K."/>
            <person name="Ye F."/>
            <person name="Su P."/>
            <person name="Kiefer A.F."/>
            <person name="Nichols A."/>
            <person name="Cepeda A.J."/>
            <person name="Yan W."/>
            <person name="Fan B."/>
            <person name="Jiang Y."/>
            <person name="Adhikari A."/>
            <person name="Zheng C.-J."/>
            <person name="Schuster L."/>
            <person name="Cowan T.M."/>
            <person name="Smanski M.J."/>
            <person name="Chevrette M.G."/>
            <person name="De Carvalho L.P.S."/>
            <person name="Shen B."/>
        </authorList>
    </citation>
    <scope>NUCLEOTIDE SEQUENCE [LARGE SCALE GENOMIC DNA]</scope>
    <source>
        <strain evidence="1 2">NPDC051599</strain>
    </source>
</reference>
<keyword evidence="2" id="KW-1185">Reference proteome</keyword>
<dbReference type="Gene3D" id="1.10.490.110">
    <property type="entry name" value="Uncharacterized conserved protein DUF2267"/>
    <property type="match status" value="1"/>
</dbReference>
<protein>
    <submittedName>
        <fullName evidence="1">DUF2267 domain-containing protein</fullName>
    </submittedName>
</protein>
<dbReference type="EMBL" id="JBITDC010000030">
    <property type="protein sequence ID" value="MFI5681564.1"/>
    <property type="molecule type" value="Genomic_DNA"/>
</dbReference>
<evidence type="ECO:0000313" key="1">
    <source>
        <dbReference type="EMBL" id="MFI5681564.1"/>
    </source>
</evidence>
<accession>A0ABW7YGK9</accession>
<organism evidence="1 2">
    <name type="scientific">Streptomyces cellulosae</name>
    <dbReference type="NCBI Taxonomy" id="1968"/>
    <lineage>
        <taxon>Bacteria</taxon>
        <taxon>Bacillati</taxon>
        <taxon>Actinomycetota</taxon>
        <taxon>Actinomycetes</taxon>
        <taxon>Kitasatosporales</taxon>
        <taxon>Streptomycetaceae</taxon>
        <taxon>Streptomyces</taxon>
    </lineage>
</organism>
<comment type="caution">
    <text evidence="1">The sequence shown here is derived from an EMBL/GenBank/DDBJ whole genome shotgun (WGS) entry which is preliminary data.</text>
</comment>
<dbReference type="Proteomes" id="UP001612415">
    <property type="component" value="Unassembled WGS sequence"/>
</dbReference>
<proteinExistence type="predicted"/>
<dbReference type="Pfam" id="PF10025">
    <property type="entry name" value="DUF2267"/>
    <property type="match status" value="1"/>
</dbReference>
<sequence>MAMTWDEVLTQIQECGEYATVEEAERVTRAVLATLGAHLDGDERRELADQLPVL</sequence>
<dbReference type="InterPro" id="IPR038282">
    <property type="entry name" value="DUF2267_sf"/>
</dbReference>